<dbReference type="PANTHER" id="PTHR15360">
    <property type="entry name" value="PLATELET-DERIVED GROWTH FACTOR RECEPTOR LIKE"/>
    <property type="match status" value="1"/>
</dbReference>
<dbReference type="GO" id="GO:0005524">
    <property type="term" value="F:ATP binding"/>
    <property type="evidence" value="ECO:0007669"/>
    <property type="project" value="InterPro"/>
</dbReference>
<dbReference type="SUPFAM" id="SSF48726">
    <property type="entry name" value="Immunoglobulin"/>
    <property type="match status" value="6"/>
</dbReference>
<evidence type="ECO:0000259" key="5">
    <source>
        <dbReference type="PROSITE" id="PS50835"/>
    </source>
</evidence>
<dbReference type="CDD" id="cd00096">
    <property type="entry name" value="Ig"/>
    <property type="match status" value="1"/>
</dbReference>
<dbReference type="PANTHER" id="PTHR15360:SF5">
    <property type="entry name" value="PLATELET-DERIVED GROWTH FACTOR RECEPTOR-LIKE PROTEIN"/>
    <property type="match status" value="1"/>
</dbReference>
<dbReference type="Pfam" id="PF21339">
    <property type="entry name" value="VEGFR-1-like_Ig-like"/>
    <property type="match status" value="1"/>
</dbReference>
<dbReference type="InterPro" id="IPR003599">
    <property type="entry name" value="Ig_sub"/>
</dbReference>
<dbReference type="Proteomes" id="UP000812440">
    <property type="component" value="Chromosome 2"/>
</dbReference>
<dbReference type="InterPro" id="IPR003598">
    <property type="entry name" value="Ig_sub2"/>
</dbReference>
<name>A0A8T2K8F3_9PIPI</name>
<dbReference type="InterPro" id="IPR007110">
    <property type="entry name" value="Ig-like_dom"/>
</dbReference>
<dbReference type="SMART" id="SM00409">
    <property type="entry name" value="IG"/>
    <property type="match status" value="6"/>
</dbReference>
<dbReference type="GO" id="GO:0048010">
    <property type="term" value="P:vascular endothelial growth factor receptor signaling pathway"/>
    <property type="evidence" value="ECO:0007669"/>
    <property type="project" value="InterPro"/>
</dbReference>
<feature type="domain" description="Ig-like" evidence="5">
    <location>
        <begin position="405"/>
        <end position="526"/>
    </location>
</feature>
<organism evidence="6 7">
    <name type="scientific">Hymenochirus boettgeri</name>
    <name type="common">Congo dwarf clawed frog</name>
    <dbReference type="NCBI Taxonomy" id="247094"/>
    <lineage>
        <taxon>Eukaryota</taxon>
        <taxon>Metazoa</taxon>
        <taxon>Chordata</taxon>
        <taxon>Craniata</taxon>
        <taxon>Vertebrata</taxon>
        <taxon>Euteleostomi</taxon>
        <taxon>Amphibia</taxon>
        <taxon>Batrachia</taxon>
        <taxon>Anura</taxon>
        <taxon>Pipoidea</taxon>
        <taxon>Pipidae</taxon>
        <taxon>Pipinae</taxon>
        <taxon>Hymenochirus</taxon>
    </lineage>
</organism>
<evidence type="ECO:0000313" key="7">
    <source>
        <dbReference type="Proteomes" id="UP000812440"/>
    </source>
</evidence>
<gene>
    <name evidence="6" type="ORF">GDO86_004593</name>
</gene>
<feature type="domain" description="Ig-like" evidence="5">
    <location>
        <begin position="308"/>
        <end position="398"/>
    </location>
</feature>
<dbReference type="InterPro" id="IPR013783">
    <property type="entry name" value="Ig-like_fold"/>
</dbReference>
<feature type="region of interest" description="Disordered" evidence="4">
    <location>
        <begin position="641"/>
        <end position="663"/>
    </location>
</feature>
<dbReference type="Pfam" id="PF00047">
    <property type="entry name" value="ig"/>
    <property type="match status" value="1"/>
</dbReference>
<evidence type="ECO:0000256" key="3">
    <source>
        <dbReference type="ARBA" id="ARBA00023319"/>
    </source>
</evidence>
<feature type="domain" description="Ig-like" evidence="5">
    <location>
        <begin position="533"/>
        <end position="631"/>
    </location>
</feature>
<evidence type="ECO:0000256" key="1">
    <source>
        <dbReference type="ARBA" id="ARBA00011360"/>
    </source>
</evidence>
<dbReference type="Gene3D" id="2.60.40.10">
    <property type="entry name" value="Immunoglobulins"/>
    <property type="match status" value="6"/>
</dbReference>
<dbReference type="GO" id="GO:0005021">
    <property type="term" value="F:vascular endothelial growth factor receptor activity"/>
    <property type="evidence" value="ECO:0007669"/>
    <property type="project" value="InterPro"/>
</dbReference>
<dbReference type="PRINTS" id="PR01833">
    <property type="entry name" value="VEGFRECEPTR1"/>
</dbReference>
<dbReference type="InterPro" id="IPR042495">
    <property type="entry name" value="PDGFRL"/>
</dbReference>
<sequence>MLIGIFQESLDASRLSIRWKGIKQHFFCIGERRHDWTYPVLLNKESSRLSISNKCRSRSRTVCSRLTVRNADPRDTGYYSCIISRTLTTSVYIFVSDLLWFFFTDVNSPFVETHSDIPDLIYMTEGEELVIPCRVTSPNITVTFKTYRNNVFTLDQKNIIWDNKRGIIIPKPTYVFNDLLSCEVTVNGILHSTKYIPQKQSSKIHSVRLNVSDSIHLLRTEPLEIQCSVTTDLNARAEITWKYPQTNFGIIALIKRIMGKSQPGVNVFNSILTIKEVKKYDEGDYICIAKNGPSTRSVKTTVRIHAKPFINVKPRTSGVLEAVSGDKSFHISMKVRAFPAPEVIWLKDGLPASERCTRYIGTDKYSITIRDVSEEDAGKYTIVLQLKQWKLTKNFTVTLVVNVKPLIYEKSVSMQEPILYPLGSKQSLTCTVYGVPPPTITWHWRPCLHRARCDIHSENTRNSVLLINVKNSSSFGNSIWSITERTQMIEEKNKIAGTLTIDNSRISGVYTCVATNKIGSERREINYYVTDVPNGFHMFLNKEPTEGEDVALTCSVNKFLYTDISLIFNRTIGNRTIHHSIGKQRNSIITEYSINLTAVIKKANPADSGNYICRAKNLYSGEIVQQKKEITIYGEQSSKKTKVSRTKLKRRKANHTTQRTVTH</sequence>
<dbReference type="AlphaFoldDB" id="A0A8T2K8F3"/>
<dbReference type="EMBL" id="JAACNH010000002">
    <property type="protein sequence ID" value="KAG8452858.1"/>
    <property type="molecule type" value="Genomic_DNA"/>
</dbReference>
<protein>
    <recommendedName>
        <fullName evidence="2">Platelet-derived growth factor receptor-like protein</fullName>
    </recommendedName>
</protein>
<evidence type="ECO:0000256" key="2">
    <source>
        <dbReference type="ARBA" id="ARBA00019671"/>
    </source>
</evidence>
<dbReference type="InterPro" id="IPR055229">
    <property type="entry name" value="VEGFR1-3_5th"/>
</dbReference>
<proteinExistence type="predicted"/>
<evidence type="ECO:0000256" key="4">
    <source>
        <dbReference type="SAM" id="MobiDB-lite"/>
    </source>
</evidence>
<accession>A0A8T2K8F3</accession>
<keyword evidence="3" id="KW-0393">Immunoglobulin domain</keyword>
<dbReference type="FunFam" id="2.60.40.10:FF:000606">
    <property type="entry name" value="Vascular endothelial growth factor receptor 1"/>
    <property type="match status" value="1"/>
</dbReference>
<dbReference type="SMART" id="SM00408">
    <property type="entry name" value="IGc2"/>
    <property type="match status" value="4"/>
</dbReference>
<dbReference type="Pfam" id="PF22971">
    <property type="entry name" value="Ig_VEGFR-1-like_5th"/>
    <property type="match status" value="1"/>
</dbReference>
<reference evidence="6" key="1">
    <citation type="thesis" date="2020" institute="ProQuest LLC" country="789 East Eisenhower Parkway, Ann Arbor, MI, USA">
        <title>Comparative Genomics and Chromosome Evolution.</title>
        <authorList>
            <person name="Mudd A.B."/>
        </authorList>
    </citation>
    <scope>NUCLEOTIDE SEQUENCE</scope>
    <source>
        <strain evidence="6">Female2</strain>
        <tissue evidence="6">Blood</tissue>
    </source>
</reference>
<dbReference type="InterPro" id="IPR009135">
    <property type="entry name" value="VEGFR1_rcpt"/>
</dbReference>
<dbReference type="OrthoDB" id="10059496at2759"/>
<dbReference type="FunFam" id="2.60.40.10:FF:001031">
    <property type="entry name" value="Vascular endothelial growth factor receptor 1"/>
    <property type="match status" value="1"/>
</dbReference>
<feature type="domain" description="Ig-like" evidence="5">
    <location>
        <begin position="197"/>
        <end position="303"/>
    </location>
</feature>
<comment type="subunit">
    <text evidence="1">Forms a complex composed of PDGFRL, TNK2 and GRB2.</text>
</comment>
<dbReference type="InterPro" id="IPR013151">
    <property type="entry name" value="Immunoglobulin_dom"/>
</dbReference>
<evidence type="ECO:0000313" key="6">
    <source>
        <dbReference type="EMBL" id="KAG8452858.1"/>
    </source>
</evidence>
<dbReference type="InterPro" id="IPR036179">
    <property type="entry name" value="Ig-like_dom_sf"/>
</dbReference>
<dbReference type="PROSITE" id="PS50835">
    <property type="entry name" value="IG_LIKE"/>
    <property type="match status" value="4"/>
</dbReference>
<dbReference type="GO" id="GO:0005886">
    <property type="term" value="C:plasma membrane"/>
    <property type="evidence" value="ECO:0007669"/>
    <property type="project" value="InterPro"/>
</dbReference>
<comment type="caution">
    <text evidence="6">The sequence shown here is derived from an EMBL/GenBank/DDBJ whole genome shotgun (WGS) entry which is preliminary data.</text>
</comment>
<feature type="compositionally biased region" description="Basic residues" evidence="4">
    <location>
        <begin position="641"/>
        <end position="654"/>
    </location>
</feature>
<dbReference type="PRINTS" id="PR01832">
    <property type="entry name" value="VEGFRECEPTOR"/>
</dbReference>
<dbReference type="InterPro" id="IPR013098">
    <property type="entry name" value="Ig_I-set"/>
</dbReference>
<keyword evidence="7" id="KW-1185">Reference proteome</keyword>
<dbReference type="Pfam" id="PF07679">
    <property type="entry name" value="I-set"/>
    <property type="match status" value="1"/>
</dbReference>